<gene>
    <name evidence="2" type="ORF">GCM10023186_36220</name>
</gene>
<dbReference type="InterPro" id="IPR051604">
    <property type="entry name" value="Ergot_Alk_Oxidoreductase"/>
</dbReference>
<comment type="caution">
    <text evidence="2">The sequence shown here is derived from an EMBL/GenBank/DDBJ whole genome shotgun (WGS) entry which is preliminary data.</text>
</comment>
<organism evidence="2 3">
    <name type="scientific">Hymenobacter koreensis</name>
    <dbReference type="NCBI Taxonomy" id="1084523"/>
    <lineage>
        <taxon>Bacteria</taxon>
        <taxon>Pseudomonadati</taxon>
        <taxon>Bacteroidota</taxon>
        <taxon>Cytophagia</taxon>
        <taxon>Cytophagales</taxon>
        <taxon>Hymenobacteraceae</taxon>
        <taxon>Hymenobacter</taxon>
    </lineage>
</organism>
<evidence type="ECO:0000313" key="3">
    <source>
        <dbReference type="Proteomes" id="UP001500454"/>
    </source>
</evidence>
<dbReference type="SUPFAM" id="SSF51735">
    <property type="entry name" value="NAD(P)-binding Rossmann-fold domains"/>
    <property type="match status" value="1"/>
</dbReference>
<dbReference type="Gene3D" id="3.90.25.10">
    <property type="entry name" value="UDP-galactose 4-epimerase, domain 1"/>
    <property type="match status" value="1"/>
</dbReference>
<protein>
    <submittedName>
        <fullName evidence="2">NmrA family NAD(P)-binding protein</fullName>
    </submittedName>
</protein>
<accession>A0ABP8JDF7</accession>
<sequence length="300" mass="32291">MNTLLMKIVITGSLGNIGQPLAEILVQQGHAVSVISSKPEKQRAIEALGAKAAIGTLEDADFLTTTFTGADAVFAMVPPNFAELDQVDYYRRLAGGYAQAIARAGVPRVVHLSSYGAHLDHGTGFILGSHHAERLLNELFGVALTHLRPGYFYTNLFSFAGMIKGQGRMGANYGGDDPLVLVHPRDIAAAAAEELTTTARASPVRYVASDEQPASEVARVLGEAIGRPGLQWLTFSDEQTRRAMEQRGLPVHLVTNFVEMGASTHSGALREDYDQHQPAVLGPTKVADFAREFAAFYEKA</sequence>
<dbReference type="InterPro" id="IPR008030">
    <property type="entry name" value="NmrA-like"/>
</dbReference>
<dbReference type="PANTHER" id="PTHR43162:SF1">
    <property type="entry name" value="PRESTALK A DIFFERENTIATION PROTEIN A"/>
    <property type="match status" value="1"/>
</dbReference>
<dbReference type="EMBL" id="BAABHA010000013">
    <property type="protein sequence ID" value="GAA4389132.1"/>
    <property type="molecule type" value="Genomic_DNA"/>
</dbReference>
<dbReference type="Gene3D" id="3.40.50.720">
    <property type="entry name" value="NAD(P)-binding Rossmann-like Domain"/>
    <property type="match status" value="1"/>
</dbReference>
<keyword evidence="3" id="KW-1185">Reference proteome</keyword>
<name>A0ABP8JDF7_9BACT</name>
<reference evidence="3" key="1">
    <citation type="journal article" date="2019" name="Int. J. Syst. Evol. Microbiol.">
        <title>The Global Catalogue of Microorganisms (GCM) 10K type strain sequencing project: providing services to taxonomists for standard genome sequencing and annotation.</title>
        <authorList>
            <consortium name="The Broad Institute Genomics Platform"/>
            <consortium name="The Broad Institute Genome Sequencing Center for Infectious Disease"/>
            <person name="Wu L."/>
            <person name="Ma J."/>
        </authorList>
    </citation>
    <scope>NUCLEOTIDE SEQUENCE [LARGE SCALE GENOMIC DNA]</scope>
    <source>
        <strain evidence="3">JCM 17924</strain>
    </source>
</reference>
<dbReference type="PANTHER" id="PTHR43162">
    <property type="match status" value="1"/>
</dbReference>
<dbReference type="Proteomes" id="UP001500454">
    <property type="component" value="Unassembled WGS sequence"/>
</dbReference>
<evidence type="ECO:0000259" key="1">
    <source>
        <dbReference type="Pfam" id="PF05368"/>
    </source>
</evidence>
<dbReference type="Pfam" id="PF05368">
    <property type="entry name" value="NmrA"/>
    <property type="match status" value="1"/>
</dbReference>
<proteinExistence type="predicted"/>
<evidence type="ECO:0000313" key="2">
    <source>
        <dbReference type="EMBL" id="GAA4389132.1"/>
    </source>
</evidence>
<feature type="domain" description="NmrA-like" evidence="1">
    <location>
        <begin position="7"/>
        <end position="227"/>
    </location>
</feature>
<dbReference type="InterPro" id="IPR036291">
    <property type="entry name" value="NAD(P)-bd_dom_sf"/>
</dbReference>